<dbReference type="GO" id="GO:0003700">
    <property type="term" value="F:DNA-binding transcription factor activity"/>
    <property type="evidence" value="ECO:0007669"/>
    <property type="project" value="InterPro"/>
</dbReference>
<sequence length="262" mass="28073">MLDRIRQSLSIFTPAERRIAEAILDTPSTAITWSVADTARVSKVSEPSVIRFCRRLDYDGFPDFRLKLAQHLATLQKIAEPAPAASGDPAADLLDAVFAKAVKSIGEARLDLDMASLQRAIGFFAAARRIDIYGYGGSGFLASEAQHRMAGLGMASVAYADPTLQMVSAPHLTSRDVVFALSYSGLTSYLVSNIEIARKAGARIVSLSPAGSLVAELSDVNIALNAYRKSKSDIFIPTGRVAMYVLLDAVLVLLTAHVQQGS</sequence>
<accession>A0A9E7ZIN2</accession>
<dbReference type="InterPro" id="IPR046348">
    <property type="entry name" value="SIS_dom_sf"/>
</dbReference>
<name>A0A9E7ZIN2_9HYPH</name>
<dbReference type="PANTHER" id="PTHR30514">
    <property type="entry name" value="GLUCOKINASE"/>
    <property type="match status" value="1"/>
</dbReference>
<evidence type="ECO:0000259" key="5">
    <source>
        <dbReference type="PROSITE" id="PS51464"/>
    </source>
</evidence>
<dbReference type="PROSITE" id="PS51071">
    <property type="entry name" value="HTH_RPIR"/>
    <property type="match status" value="1"/>
</dbReference>
<keyword evidence="3" id="KW-0804">Transcription</keyword>
<evidence type="ECO:0000256" key="3">
    <source>
        <dbReference type="ARBA" id="ARBA00023163"/>
    </source>
</evidence>
<dbReference type="GO" id="GO:0003677">
    <property type="term" value="F:DNA binding"/>
    <property type="evidence" value="ECO:0007669"/>
    <property type="project" value="UniProtKB-KW"/>
</dbReference>
<dbReference type="InterPro" id="IPR036388">
    <property type="entry name" value="WH-like_DNA-bd_sf"/>
</dbReference>
<dbReference type="InterPro" id="IPR009057">
    <property type="entry name" value="Homeodomain-like_sf"/>
</dbReference>
<dbReference type="GO" id="GO:0097367">
    <property type="term" value="F:carbohydrate derivative binding"/>
    <property type="evidence" value="ECO:0007669"/>
    <property type="project" value="InterPro"/>
</dbReference>
<dbReference type="Pfam" id="PF01380">
    <property type="entry name" value="SIS"/>
    <property type="match status" value="1"/>
</dbReference>
<dbReference type="InterPro" id="IPR047640">
    <property type="entry name" value="RpiR-like"/>
</dbReference>
<dbReference type="InterPro" id="IPR035472">
    <property type="entry name" value="RpiR-like_SIS"/>
</dbReference>
<dbReference type="InterPro" id="IPR000281">
    <property type="entry name" value="HTH_RpiR"/>
</dbReference>
<evidence type="ECO:0000259" key="4">
    <source>
        <dbReference type="PROSITE" id="PS51071"/>
    </source>
</evidence>
<dbReference type="InterPro" id="IPR001347">
    <property type="entry name" value="SIS_dom"/>
</dbReference>
<evidence type="ECO:0000256" key="2">
    <source>
        <dbReference type="ARBA" id="ARBA00023125"/>
    </source>
</evidence>
<organism evidence="6">
    <name type="scientific">Bosea sp. NBC_00436</name>
    <dbReference type="NCBI Taxonomy" id="2969620"/>
    <lineage>
        <taxon>Bacteria</taxon>
        <taxon>Pseudomonadati</taxon>
        <taxon>Pseudomonadota</taxon>
        <taxon>Alphaproteobacteria</taxon>
        <taxon>Hyphomicrobiales</taxon>
        <taxon>Boseaceae</taxon>
        <taxon>Bosea</taxon>
    </lineage>
</organism>
<dbReference type="Gene3D" id="1.10.10.10">
    <property type="entry name" value="Winged helix-like DNA-binding domain superfamily/Winged helix DNA-binding domain"/>
    <property type="match status" value="1"/>
</dbReference>
<keyword evidence="1" id="KW-0805">Transcription regulation</keyword>
<dbReference type="GO" id="GO:1901135">
    <property type="term" value="P:carbohydrate derivative metabolic process"/>
    <property type="evidence" value="ECO:0007669"/>
    <property type="project" value="InterPro"/>
</dbReference>
<protein>
    <submittedName>
        <fullName evidence="6">MurR/RpiR family transcriptional regulator</fullName>
    </submittedName>
</protein>
<proteinExistence type="predicted"/>
<gene>
    <name evidence="6" type="ORF">NWE54_22845</name>
</gene>
<evidence type="ECO:0000256" key="1">
    <source>
        <dbReference type="ARBA" id="ARBA00023015"/>
    </source>
</evidence>
<dbReference type="Pfam" id="PF01418">
    <property type="entry name" value="HTH_6"/>
    <property type="match status" value="1"/>
</dbReference>
<evidence type="ECO:0000313" key="6">
    <source>
        <dbReference type="EMBL" id="UZF86580.1"/>
    </source>
</evidence>
<dbReference type="SUPFAM" id="SSF46689">
    <property type="entry name" value="Homeodomain-like"/>
    <property type="match status" value="1"/>
</dbReference>
<dbReference type="PROSITE" id="PS51464">
    <property type="entry name" value="SIS"/>
    <property type="match status" value="1"/>
</dbReference>
<dbReference type="EMBL" id="CP102774">
    <property type="protein sequence ID" value="UZF86580.1"/>
    <property type="molecule type" value="Genomic_DNA"/>
</dbReference>
<dbReference type="CDD" id="cd05013">
    <property type="entry name" value="SIS_RpiR"/>
    <property type="match status" value="1"/>
</dbReference>
<dbReference type="Gene3D" id="3.40.50.10490">
    <property type="entry name" value="Glucose-6-phosphate isomerase like protein, domain 1"/>
    <property type="match status" value="1"/>
</dbReference>
<dbReference type="PANTHER" id="PTHR30514:SF1">
    <property type="entry name" value="HTH-TYPE TRANSCRIPTIONAL REGULATOR HEXR-RELATED"/>
    <property type="match status" value="1"/>
</dbReference>
<feature type="domain" description="HTH rpiR-type" evidence="4">
    <location>
        <begin position="1"/>
        <end position="75"/>
    </location>
</feature>
<dbReference type="SUPFAM" id="SSF53697">
    <property type="entry name" value="SIS domain"/>
    <property type="match status" value="1"/>
</dbReference>
<reference evidence="6" key="1">
    <citation type="submission" date="2022-08" db="EMBL/GenBank/DDBJ databases">
        <title>Complete Genome Sequences of 2 Bosea sp. soil isolates.</title>
        <authorList>
            <person name="Alvarez Arevalo M."/>
            <person name="Sterndorff E.B."/>
            <person name="Faurdal D."/>
            <person name="Joergensen T.S."/>
            <person name="Weber T."/>
        </authorList>
    </citation>
    <scope>NUCLEOTIDE SEQUENCE</scope>
    <source>
        <strain evidence="6">NBC_00436</strain>
    </source>
</reference>
<keyword evidence="2" id="KW-0238">DNA-binding</keyword>
<feature type="domain" description="SIS" evidence="5">
    <location>
        <begin position="120"/>
        <end position="262"/>
    </location>
</feature>
<dbReference type="AlphaFoldDB" id="A0A9E7ZIN2"/>